<dbReference type="AlphaFoldDB" id="M9RWA4"/>
<keyword evidence="2" id="KW-0614">Plasmid</keyword>
<dbReference type="EMBL" id="CP003743">
    <property type="protein sequence ID" value="AGI74781.1"/>
    <property type="molecule type" value="Genomic_DNA"/>
</dbReference>
<accession>M9RWA4</accession>
<dbReference type="OrthoDB" id="7813023at2"/>
<dbReference type="HOGENOM" id="CLU_483815_0_0_5"/>
<geneLocation type="plasmid" evidence="2 3">
    <name>pOA238_118</name>
</geneLocation>
<reference evidence="2 3" key="1">
    <citation type="journal article" date="2013" name="PLoS ONE">
        <title>Poles Apart: Arctic and Antarctic Octadecabacter strains Share High Genome Plasticity and a New Type of Xanthorhodopsin.</title>
        <authorList>
            <person name="Vollmers J."/>
            <person name="Voget S."/>
            <person name="Dietrich S."/>
            <person name="Gollnow K."/>
            <person name="Smits M."/>
            <person name="Meyer K."/>
            <person name="Brinkhoff T."/>
            <person name="Simon M."/>
            <person name="Daniel R."/>
        </authorList>
    </citation>
    <scope>NUCLEOTIDE SEQUENCE [LARGE SCALE GENOMIC DNA]</scope>
    <source>
        <strain evidence="2 3">238</strain>
        <plasmid evidence="3">Plasmid pOA238_118</plasmid>
    </source>
</reference>
<dbReference type="Proteomes" id="UP000004688">
    <property type="component" value="Plasmid pOA238_118"/>
</dbReference>
<keyword evidence="1" id="KW-0812">Transmembrane</keyword>
<keyword evidence="3" id="KW-1185">Reference proteome</keyword>
<sequence>MINIKSLFLHSGAPSEPNIWSEGAAPQIDKLHSSQSLAKGERVAASLDVVISLKAKIFMAVSAFKSSLGTLSGTDFKVVSNAPSTVEISVTTPSHAKAFSADIIVRQLANPQIIVFRLTQNTKPETALCHIVSPLKVATTETTQTLSISGGKVTVKKFVQSLNDISGLKSSLVQTENGLVIIVKTLPGASQALQPTSVDAIQQMLWSSTKFGNRSLVVAMREIAAQDTVVDLNGKELTFAENRMESLVPGYVVTALKLGQAYLQSEETIASLLTRMTALMREINTLIKHLVSIAYSVKSAANLPTPAERLAAQALLHRLRKIVSQPIYGFARTPVLPATLGIEAAETGAIDFDEDCFEMMAAQERNMIAAIFGATKSQNTLLQEHDKAKAIPMNRLMYSLIYNPMGDTVTATLNGSPLAVQLAPQGHPILSLNDETHEVFVVLNANEPTIENLAYGHSLLDKLNDFATYFLNSDSRVTSVDTGLQANLQALEHNTAQSNSLVSAIFFQPLASTDGTQTNAVSSMPPKAAELLVYLLWIGVWVSSIERDRSKRRRNQKKYGWRR</sequence>
<organism evidence="2 3">
    <name type="scientific">Octadecabacter arcticus 238</name>
    <dbReference type="NCBI Taxonomy" id="391616"/>
    <lineage>
        <taxon>Bacteria</taxon>
        <taxon>Pseudomonadati</taxon>
        <taxon>Pseudomonadota</taxon>
        <taxon>Alphaproteobacteria</taxon>
        <taxon>Rhodobacterales</taxon>
        <taxon>Roseobacteraceae</taxon>
        <taxon>Octadecabacter</taxon>
    </lineage>
</organism>
<name>M9RWA4_9RHOB</name>
<dbReference type="RefSeq" id="WP_015497689.1">
    <property type="nucleotide sequence ID" value="NC_020909.1"/>
</dbReference>
<evidence type="ECO:0000313" key="3">
    <source>
        <dbReference type="Proteomes" id="UP000004688"/>
    </source>
</evidence>
<keyword evidence="1" id="KW-1133">Transmembrane helix</keyword>
<keyword evidence="1" id="KW-0472">Membrane</keyword>
<gene>
    <name evidence="2" type="ORF">OA238_118p0830</name>
</gene>
<feature type="transmembrane region" description="Helical" evidence="1">
    <location>
        <begin position="528"/>
        <end position="545"/>
    </location>
</feature>
<evidence type="ECO:0000256" key="1">
    <source>
        <dbReference type="SAM" id="Phobius"/>
    </source>
</evidence>
<protein>
    <submittedName>
        <fullName evidence="2">Uncharacterized protein</fullName>
    </submittedName>
</protein>
<dbReference type="KEGG" id="oar:OA238_118p0830"/>
<evidence type="ECO:0000313" key="2">
    <source>
        <dbReference type="EMBL" id="AGI74781.1"/>
    </source>
</evidence>
<proteinExistence type="predicted"/>